<dbReference type="Gene3D" id="2.40.50.100">
    <property type="match status" value="1"/>
</dbReference>
<dbReference type="Pfam" id="PF25954">
    <property type="entry name" value="Beta-barrel_RND_2"/>
    <property type="match status" value="1"/>
</dbReference>
<evidence type="ECO:0000256" key="1">
    <source>
        <dbReference type="ARBA" id="ARBA00009477"/>
    </source>
</evidence>
<evidence type="ECO:0000259" key="3">
    <source>
        <dbReference type="Pfam" id="PF25954"/>
    </source>
</evidence>
<dbReference type="Proteomes" id="UP001500936">
    <property type="component" value="Unassembled WGS sequence"/>
</dbReference>
<dbReference type="InterPro" id="IPR058792">
    <property type="entry name" value="Beta-barrel_RND_2"/>
</dbReference>
<dbReference type="EMBL" id="BAABHB010000001">
    <property type="protein sequence ID" value="GAA4395576.1"/>
    <property type="molecule type" value="Genomic_DNA"/>
</dbReference>
<evidence type="ECO:0000259" key="2">
    <source>
        <dbReference type="Pfam" id="PF25917"/>
    </source>
</evidence>
<dbReference type="Gene3D" id="2.40.420.20">
    <property type="match status" value="1"/>
</dbReference>
<dbReference type="Pfam" id="PF25917">
    <property type="entry name" value="BSH_RND"/>
    <property type="match status" value="1"/>
</dbReference>
<dbReference type="InterPro" id="IPR058625">
    <property type="entry name" value="MdtA-like_BSH"/>
</dbReference>
<keyword evidence="6" id="KW-1185">Reference proteome</keyword>
<feature type="domain" description="CusB-like beta-barrel" evidence="3">
    <location>
        <begin position="212"/>
        <end position="283"/>
    </location>
</feature>
<proteinExistence type="inferred from homology"/>
<name>A0ABP8JTN0_9BACT</name>
<dbReference type="SUPFAM" id="SSF111369">
    <property type="entry name" value="HlyD-like secretion proteins"/>
    <property type="match status" value="1"/>
</dbReference>
<evidence type="ECO:0000313" key="6">
    <source>
        <dbReference type="Proteomes" id="UP001500936"/>
    </source>
</evidence>
<gene>
    <name evidence="5" type="ORF">GCM10023187_02660</name>
</gene>
<dbReference type="PANTHER" id="PTHR30469">
    <property type="entry name" value="MULTIDRUG RESISTANCE PROTEIN MDTA"/>
    <property type="match status" value="1"/>
</dbReference>
<dbReference type="InterPro" id="IPR006143">
    <property type="entry name" value="RND_pump_MFP"/>
</dbReference>
<reference evidence="6" key="1">
    <citation type="journal article" date="2019" name="Int. J. Syst. Evol. Microbiol.">
        <title>The Global Catalogue of Microorganisms (GCM) 10K type strain sequencing project: providing services to taxonomists for standard genome sequencing and annotation.</title>
        <authorList>
            <consortium name="The Broad Institute Genomics Platform"/>
            <consortium name="The Broad Institute Genome Sequencing Center for Infectious Disease"/>
            <person name="Wu L."/>
            <person name="Ma J."/>
        </authorList>
    </citation>
    <scope>NUCLEOTIDE SEQUENCE [LARGE SCALE GENOMIC DNA]</scope>
    <source>
        <strain evidence="6">JCM 17925</strain>
    </source>
</reference>
<protein>
    <submittedName>
        <fullName evidence="5">Efflux RND transporter periplasmic adaptor subunit</fullName>
    </submittedName>
</protein>
<dbReference type="NCBIfam" id="TIGR01730">
    <property type="entry name" value="RND_mfp"/>
    <property type="match status" value="1"/>
</dbReference>
<organism evidence="5 6">
    <name type="scientific">Nibrella viscosa</name>
    <dbReference type="NCBI Taxonomy" id="1084524"/>
    <lineage>
        <taxon>Bacteria</taxon>
        <taxon>Pseudomonadati</taxon>
        <taxon>Bacteroidota</taxon>
        <taxon>Cytophagia</taxon>
        <taxon>Cytophagales</taxon>
        <taxon>Spirosomataceae</taxon>
        <taxon>Nibrella</taxon>
    </lineage>
</organism>
<dbReference type="Gene3D" id="1.10.287.470">
    <property type="entry name" value="Helix hairpin bin"/>
    <property type="match status" value="1"/>
</dbReference>
<feature type="domain" description="YknX-like C-terminal permuted SH3-like" evidence="4">
    <location>
        <begin position="292"/>
        <end position="358"/>
    </location>
</feature>
<comment type="similarity">
    <text evidence="1">Belongs to the membrane fusion protein (MFP) (TC 8.A.1) family.</text>
</comment>
<dbReference type="InterPro" id="IPR058637">
    <property type="entry name" value="YknX-like_C"/>
</dbReference>
<dbReference type="Gene3D" id="2.40.30.170">
    <property type="match status" value="1"/>
</dbReference>
<dbReference type="Pfam" id="PF25989">
    <property type="entry name" value="YknX_C"/>
    <property type="match status" value="1"/>
</dbReference>
<accession>A0ABP8JTN0</accession>
<feature type="domain" description="Multidrug resistance protein MdtA-like barrel-sandwich hybrid" evidence="2">
    <location>
        <begin position="79"/>
        <end position="203"/>
    </location>
</feature>
<comment type="caution">
    <text evidence="5">The sequence shown here is derived from an EMBL/GenBank/DDBJ whole genome shotgun (WGS) entry which is preliminary data.</text>
</comment>
<evidence type="ECO:0000259" key="4">
    <source>
        <dbReference type="Pfam" id="PF25989"/>
    </source>
</evidence>
<sequence length="368" mass="39574">MRAFLLFLFLGAALAVGKVFLLPKATGESKTKLIRPAGETSKETKAADKPPVRVEVLLAHTQAVENVITLPGTVLPNESVDLKAELAGRLNYLLTKEGQFVAKGELIAKINDKELRAQLLKIDLQEQRAKEVQMRQQKLLAIEGVSKEEYAIAANNTLTLGADKDLLRAQLEKTEIRAPFSGKIGLRQVSEGAFLMPGTLVATLVQTNPVKVDFALPEKYAHHLRVGSAIHLSTEGDQSPVPARIAAISPLVDPSLRTLTIRAVASNGAGRLVPGMFVRVQLRLGGNTASILVPSQAIIPELKGKKVFVVRAGKAQEQFIQTGLRQEQQVQVTQGLTPGDSVIVSSIMALRNGSPVAVKKAASSPHLR</sequence>
<dbReference type="RefSeq" id="WP_345263162.1">
    <property type="nucleotide sequence ID" value="NZ_BAABHB010000001.1"/>
</dbReference>
<evidence type="ECO:0000313" key="5">
    <source>
        <dbReference type="EMBL" id="GAA4395576.1"/>
    </source>
</evidence>
<dbReference type="PANTHER" id="PTHR30469:SF36">
    <property type="entry name" value="BLL3903 PROTEIN"/>
    <property type="match status" value="1"/>
</dbReference>